<accession>A0AAW2XX29</accession>
<dbReference type="AlphaFoldDB" id="A0AAW2XX29"/>
<dbReference type="EMBL" id="JACGWN010000002">
    <property type="protein sequence ID" value="KAL0458574.1"/>
    <property type="molecule type" value="Genomic_DNA"/>
</dbReference>
<sequence>MMQFLMGLNEHYDNIRSLILVLDPLPNVNKAYSMALHVERQRQVNLEYAETRKNTAMELNEQRNRSRNTGRAYAAGKLQTNADRTIAIGKRVGNDLVSDLMDALKILQNKLPQDPISVHFSQTDEMYTRENFRRI</sequence>
<protein>
    <submittedName>
        <fullName evidence="1">Uncharacterized protein</fullName>
    </submittedName>
</protein>
<proteinExistence type="predicted"/>
<evidence type="ECO:0000313" key="1">
    <source>
        <dbReference type="EMBL" id="KAL0458574.1"/>
    </source>
</evidence>
<comment type="caution">
    <text evidence="1">The sequence shown here is derived from an EMBL/GenBank/DDBJ whole genome shotgun (WGS) entry which is preliminary data.</text>
</comment>
<name>A0AAW2XX29_9LAMI</name>
<dbReference type="PANTHER" id="PTHR34222:SF99">
    <property type="entry name" value="PROTEIN, PUTATIVE-RELATED"/>
    <property type="match status" value="1"/>
</dbReference>
<gene>
    <name evidence="1" type="ORF">Slati_0484600</name>
</gene>
<reference evidence="1" key="1">
    <citation type="submission" date="2020-06" db="EMBL/GenBank/DDBJ databases">
        <authorList>
            <person name="Li T."/>
            <person name="Hu X."/>
            <person name="Zhang T."/>
            <person name="Song X."/>
            <person name="Zhang H."/>
            <person name="Dai N."/>
            <person name="Sheng W."/>
            <person name="Hou X."/>
            <person name="Wei L."/>
        </authorList>
    </citation>
    <scope>NUCLEOTIDE SEQUENCE</scope>
    <source>
        <strain evidence="1">KEN1</strain>
        <tissue evidence="1">Leaf</tissue>
    </source>
</reference>
<reference evidence="1" key="2">
    <citation type="journal article" date="2024" name="Plant">
        <title>Genomic evolution and insights into agronomic trait innovations of Sesamum species.</title>
        <authorList>
            <person name="Miao H."/>
            <person name="Wang L."/>
            <person name="Qu L."/>
            <person name="Liu H."/>
            <person name="Sun Y."/>
            <person name="Le M."/>
            <person name="Wang Q."/>
            <person name="Wei S."/>
            <person name="Zheng Y."/>
            <person name="Lin W."/>
            <person name="Duan Y."/>
            <person name="Cao H."/>
            <person name="Xiong S."/>
            <person name="Wang X."/>
            <person name="Wei L."/>
            <person name="Li C."/>
            <person name="Ma Q."/>
            <person name="Ju M."/>
            <person name="Zhao R."/>
            <person name="Li G."/>
            <person name="Mu C."/>
            <person name="Tian Q."/>
            <person name="Mei H."/>
            <person name="Zhang T."/>
            <person name="Gao T."/>
            <person name="Zhang H."/>
        </authorList>
    </citation>
    <scope>NUCLEOTIDE SEQUENCE</scope>
    <source>
        <strain evidence="1">KEN1</strain>
    </source>
</reference>
<dbReference type="PANTHER" id="PTHR34222">
    <property type="entry name" value="GAG_PRE-INTEGRS DOMAIN-CONTAINING PROTEIN"/>
    <property type="match status" value="1"/>
</dbReference>
<organism evidence="1">
    <name type="scientific">Sesamum latifolium</name>
    <dbReference type="NCBI Taxonomy" id="2727402"/>
    <lineage>
        <taxon>Eukaryota</taxon>
        <taxon>Viridiplantae</taxon>
        <taxon>Streptophyta</taxon>
        <taxon>Embryophyta</taxon>
        <taxon>Tracheophyta</taxon>
        <taxon>Spermatophyta</taxon>
        <taxon>Magnoliopsida</taxon>
        <taxon>eudicotyledons</taxon>
        <taxon>Gunneridae</taxon>
        <taxon>Pentapetalae</taxon>
        <taxon>asterids</taxon>
        <taxon>lamiids</taxon>
        <taxon>Lamiales</taxon>
        <taxon>Pedaliaceae</taxon>
        <taxon>Sesamum</taxon>
    </lineage>
</organism>